<reference evidence="1 2" key="1">
    <citation type="submission" date="2016-11" db="EMBL/GenBank/DDBJ databases">
        <authorList>
            <person name="Jaros S."/>
            <person name="Januszkiewicz K."/>
            <person name="Wedrychowicz H."/>
        </authorList>
    </citation>
    <scope>NUCLEOTIDE SEQUENCE [LARGE SCALE GENOMIC DNA]</scope>
    <source>
        <strain evidence="1 2">DSM 15929</strain>
    </source>
</reference>
<evidence type="ECO:0000313" key="1">
    <source>
        <dbReference type="EMBL" id="SHL15408.1"/>
    </source>
</evidence>
<protein>
    <submittedName>
        <fullName evidence="1">Uncharacterized protein</fullName>
    </submittedName>
</protein>
<evidence type="ECO:0000313" key="2">
    <source>
        <dbReference type="Proteomes" id="UP000184386"/>
    </source>
</evidence>
<proteinExistence type="predicted"/>
<organism evidence="1 2">
    <name type="scientific">Anaerocolumna jejuensis DSM 15929</name>
    <dbReference type="NCBI Taxonomy" id="1121322"/>
    <lineage>
        <taxon>Bacteria</taxon>
        <taxon>Bacillati</taxon>
        <taxon>Bacillota</taxon>
        <taxon>Clostridia</taxon>
        <taxon>Lachnospirales</taxon>
        <taxon>Lachnospiraceae</taxon>
        <taxon>Anaerocolumna</taxon>
    </lineage>
</organism>
<dbReference type="Proteomes" id="UP000184386">
    <property type="component" value="Unassembled WGS sequence"/>
</dbReference>
<dbReference type="STRING" id="1121322.SAMN02745136_04230"/>
<gene>
    <name evidence="1" type="ORF">SAMN02745136_04230</name>
</gene>
<dbReference type="AlphaFoldDB" id="A0A1M6YB04"/>
<name>A0A1M6YB04_9FIRM</name>
<dbReference type="EMBL" id="FRAC01000024">
    <property type="protein sequence ID" value="SHL15408.1"/>
    <property type="molecule type" value="Genomic_DNA"/>
</dbReference>
<keyword evidence="2" id="KW-1185">Reference proteome</keyword>
<accession>A0A1M6YB04</accession>
<sequence length="49" mass="5599">MRGIISKIFEEVTGMDKNSVNRTNSSYWDTKGNDGVYPKVKIYFSSYTA</sequence>
<dbReference type="RefSeq" id="WP_170866707.1">
    <property type="nucleotide sequence ID" value="NZ_FRAC01000024.1"/>
</dbReference>